<reference evidence="1 2" key="1">
    <citation type="submission" date="2016-09" db="EMBL/GenBank/DDBJ databases">
        <authorList>
            <person name="Capua I."/>
            <person name="De Benedictis P."/>
            <person name="Joannis T."/>
            <person name="Lombin L.H."/>
            <person name="Cattoli G."/>
        </authorList>
    </citation>
    <scope>NUCLEOTIDE SEQUENCE [LARGE SCALE GENOMIC DNA]</scope>
    <source>
        <strain evidence="1 2">NIO-1002</strain>
    </source>
</reference>
<dbReference type="Proteomes" id="UP000183203">
    <property type="component" value="Unassembled WGS sequence"/>
</dbReference>
<organism evidence="1 2">
    <name type="scientific">Microbacterium enclense</name>
    <dbReference type="NCBI Taxonomy" id="993073"/>
    <lineage>
        <taxon>Bacteria</taxon>
        <taxon>Bacillati</taxon>
        <taxon>Actinomycetota</taxon>
        <taxon>Actinomycetes</taxon>
        <taxon>Micrococcales</taxon>
        <taxon>Microbacteriaceae</taxon>
        <taxon>Microbacterium</taxon>
    </lineage>
</organism>
<proteinExistence type="predicted"/>
<sequence>MVALERADIVAALRDLVDELRADGRGARVRLVGGAALALRYFDRQSTSDLDAVAVGAADDKAVAAAAARVAARRSWPPNWLNFEAERLGAVPWLGRPAEWVSVFDEAGIVVEVASTETLLAMKLRAGRPGRDVDDIRQLLRSCGISRVEDAEQLYEDFYPGDAFSHRTQAIVAAILSEP</sequence>
<dbReference type="EMBL" id="FMYG01000002">
    <property type="protein sequence ID" value="SDB96060.1"/>
    <property type="molecule type" value="Genomic_DNA"/>
</dbReference>
<protein>
    <recommendedName>
        <fullName evidence="3">Nucleotidyl transferase AbiEii toxin, Type IV TA system</fullName>
    </recommendedName>
</protein>
<accession>A0A1G6HP93</accession>
<dbReference type="AlphaFoldDB" id="A0A1G6HP93"/>
<evidence type="ECO:0000313" key="1">
    <source>
        <dbReference type="EMBL" id="SDB96060.1"/>
    </source>
</evidence>
<evidence type="ECO:0008006" key="3">
    <source>
        <dbReference type="Google" id="ProtNLM"/>
    </source>
</evidence>
<evidence type="ECO:0000313" key="2">
    <source>
        <dbReference type="Proteomes" id="UP000183203"/>
    </source>
</evidence>
<dbReference type="OrthoDB" id="4376297at2"/>
<name>A0A1G6HP93_9MICO</name>
<gene>
    <name evidence="1" type="ORF">SAMN05216418_1376</name>
</gene>
<dbReference type="STRING" id="993073.AS029_05605"/>
<dbReference type="RefSeq" id="WP_074615854.1">
    <property type="nucleotide sequence ID" value="NZ_FMYG01000002.1"/>
</dbReference>